<feature type="region of interest" description="Disordered" evidence="1">
    <location>
        <begin position="19"/>
        <end position="44"/>
    </location>
</feature>
<evidence type="ECO:0000313" key="2">
    <source>
        <dbReference type="EMBL" id="GAA5067738.1"/>
    </source>
</evidence>
<evidence type="ECO:0000256" key="1">
    <source>
        <dbReference type="SAM" id="MobiDB-lite"/>
    </source>
</evidence>
<gene>
    <name evidence="2" type="ORF">GCM10023318_57310</name>
</gene>
<reference evidence="3" key="1">
    <citation type="journal article" date="2019" name="Int. J. Syst. Evol. Microbiol.">
        <title>The Global Catalogue of Microorganisms (GCM) 10K type strain sequencing project: providing services to taxonomists for standard genome sequencing and annotation.</title>
        <authorList>
            <consortium name="The Broad Institute Genomics Platform"/>
            <consortium name="The Broad Institute Genome Sequencing Center for Infectious Disease"/>
            <person name="Wu L."/>
            <person name="Ma J."/>
        </authorList>
    </citation>
    <scope>NUCLEOTIDE SEQUENCE [LARGE SCALE GENOMIC DNA]</scope>
    <source>
        <strain evidence="3">JCM 18298</strain>
    </source>
</reference>
<dbReference type="EMBL" id="BAABJM010000008">
    <property type="protein sequence ID" value="GAA5067738.1"/>
    <property type="molecule type" value="Genomic_DNA"/>
</dbReference>
<organism evidence="2 3">
    <name type="scientific">Nocardia callitridis</name>
    <dbReference type="NCBI Taxonomy" id="648753"/>
    <lineage>
        <taxon>Bacteria</taxon>
        <taxon>Bacillati</taxon>
        <taxon>Actinomycetota</taxon>
        <taxon>Actinomycetes</taxon>
        <taxon>Mycobacteriales</taxon>
        <taxon>Nocardiaceae</taxon>
        <taxon>Nocardia</taxon>
    </lineage>
</organism>
<accession>A0ABP9KY22</accession>
<protein>
    <recommendedName>
        <fullName evidence="4">Transposase</fullName>
    </recommendedName>
</protein>
<comment type="caution">
    <text evidence="2">The sequence shown here is derived from an EMBL/GenBank/DDBJ whole genome shotgun (WGS) entry which is preliminary data.</text>
</comment>
<name>A0ABP9KY22_9NOCA</name>
<dbReference type="Proteomes" id="UP001500603">
    <property type="component" value="Unassembled WGS sequence"/>
</dbReference>
<evidence type="ECO:0008006" key="4">
    <source>
        <dbReference type="Google" id="ProtNLM"/>
    </source>
</evidence>
<proteinExistence type="predicted"/>
<keyword evidence="3" id="KW-1185">Reference proteome</keyword>
<evidence type="ECO:0000313" key="3">
    <source>
        <dbReference type="Proteomes" id="UP001500603"/>
    </source>
</evidence>
<sequence length="67" mass="7178">MLGAVAGDGGAQMLGAAIEPVPRSNRGDELPQLESVVGGRRPSPPRTYKINRTWAWGMPRSDAMASW</sequence>